<accession>W7YI76</accession>
<evidence type="ECO:0000256" key="1">
    <source>
        <dbReference type="SAM" id="Phobius"/>
    </source>
</evidence>
<keyword evidence="1" id="KW-0812">Transmembrane</keyword>
<dbReference type="EMBL" id="BAVZ01000028">
    <property type="protein sequence ID" value="GAF10570.1"/>
    <property type="molecule type" value="Genomic_DNA"/>
</dbReference>
<dbReference type="OrthoDB" id="2382043at2"/>
<proteinExistence type="predicted"/>
<organism evidence="2 3">
    <name type="scientific">Paenibacillus pini JCM 16418</name>
    <dbReference type="NCBI Taxonomy" id="1236976"/>
    <lineage>
        <taxon>Bacteria</taxon>
        <taxon>Bacillati</taxon>
        <taxon>Bacillota</taxon>
        <taxon>Bacilli</taxon>
        <taxon>Bacillales</taxon>
        <taxon>Paenibacillaceae</taxon>
        <taxon>Paenibacillus</taxon>
    </lineage>
</organism>
<dbReference type="STRING" id="1236976.JCM16418_4782"/>
<feature type="transmembrane region" description="Helical" evidence="1">
    <location>
        <begin position="26"/>
        <end position="45"/>
    </location>
</feature>
<dbReference type="InterPro" id="IPR007060">
    <property type="entry name" value="FtsL/DivIC"/>
</dbReference>
<keyword evidence="1" id="KW-1133">Transmembrane helix</keyword>
<dbReference type="AlphaFoldDB" id="W7YI76"/>
<name>W7YI76_9BACL</name>
<dbReference type="Proteomes" id="UP000019364">
    <property type="component" value="Unassembled WGS sequence"/>
</dbReference>
<comment type="caution">
    <text evidence="2">The sequence shown here is derived from an EMBL/GenBank/DDBJ whole genome shotgun (WGS) entry which is preliminary data.</text>
</comment>
<dbReference type="Pfam" id="PF04977">
    <property type="entry name" value="DivIC"/>
    <property type="match status" value="1"/>
</dbReference>
<evidence type="ECO:0000313" key="3">
    <source>
        <dbReference type="Proteomes" id="UP000019364"/>
    </source>
</evidence>
<dbReference type="RefSeq" id="WP_036653107.1">
    <property type="nucleotide sequence ID" value="NZ_BAVZ01000028.1"/>
</dbReference>
<evidence type="ECO:0000313" key="2">
    <source>
        <dbReference type="EMBL" id="GAF10570.1"/>
    </source>
</evidence>
<gene>
    <name evidence="2" type="ORF">JCM16418_4782</name>
</gene>
<keyword evidence="3" id="KW-1185">Reference proteome</keyword>
<evidence type="ECO:0008006" key="4">
    <source>
        <dbReference type="Google" id="ProtNLM"/>
    </source>
</evidence>
<reference evidence="2 3" key="1">
    <citation type="journal article" date="2014" name="Genome Announc.">
        <title>Draft Genome Sequence of Paenibacillus pini JCM 16418T, Isolated from the Rhizosphere of Pine Tree.</title>
        <authorList>
            <person name="Yuki M."/>
            <person name="Oshima K."/>
            <person name="Suda W."/>
            <person name="Oshida Y."/>
            <person name="Kitamura K."/>
            <person name="Iida Y."/>
            <person name="Hattori M."/>
            <person name="Ohkuma M."/>
        </authorList>
    </citation>
    <scope>NUCLEOTIDE SEQUENCE [LARGE SCALE GENOMIC DNA]</scope>
    <source>
        <strain evidence="2 3">JCM 16418</strain>
    </source>
</reference>
<keyword evidence="1" id="KW-0472">Membrane</keyword>
<protein>
    <recommendedName>
        <fullName evidence="4">Cell division protein DivIC</fullName>
    </recommendedName>
</protein>
<sequence length="113" mass="12706">MGKYAVTEQHEADTKTSKNAGARRRLMIWLSFMVVFVVWGGYTFIAQLGQMADKSAVLEKNQSAAAAVKQSENQLSYEVNRLHDPEYIGQLARKNFGWYKPGETPIHTDATNP</sequence>
<dbReference type="eggNOG" id="COG2919">
    <property type="taxonomic scope" value="Bacteria"/>
</dbReference>